<dbReference type="eggNOG" id="COG4252">
    <property type="taxonomic scope" value="Bacteria"/>
</dbReference>
<protein>
    <submittedName>
        <fullName evidence="3">Putative transmembrane sensor domain protein</fullName>
    </submittedName>
</protein>
<dbReference type="KEGG" id="cmp:Cha6605_2185"/>
<name>K9UF60_CHAP6</name>
<sequence length="792" mass="87305">MERLLVLNLGSGDLQTGVPSIIAQLWDEGTAQPMQIAGSLPAMPELGRLRGQWQTLYFALYTHLGWRRAGDLRNFEFDEVEEVSHISQAEFDAVCQQLRSSLNQWLNSDGFGQIQRRIRTHLSPADRIRIAIAANESSLLQLPWHLWQLLEDYPTAEIALSPAEYARSRPASLEVKSARVKVLAILGNSQGIDVAADRQILSQLPQAEIEWSIEPTSERLQAQLWERQWDVLFFAGHSSSQERGCIQINATETLTIERLKYGLQRSIANGLKLAIFNSCDGLGLARDLADLRIPQTIVMREPVPDRVAQAFLKTFLQTFAAGSSLYASVREAREKLQLLESEFPCATWLPVICQNPAEPAVRWADWCQPEIAALPPSTRPWQRSLSRSLLAIAIGSAIGSGLTLGAKYLGWLQPLELAIYDRLIQSRPIEPTDPRLLVITLTDADVRSQRRQTASGSISDRSLDKLLQILDRAKPSAIGLDIYRDFTSELPSLKYQLSNNDRLITICKRPDVRDDPAGVAPAPEAPSQAVGFSDFVRDYDSAVRRHLIAMDAQSTSQCQSGNALSTLLVMRYLADRQIPIEFSPQSLHLGKLQIAPLEENAGGYHAQDAQGLQIMLNYRRTAQGIAQTVTLEQALSGDLPATAIKDRIILIGSVNPSSNDFWTTPFGAGFSQQQPGVFIHAQMVSQLLSGVQNDRPLLYPVKLPQLILLSIGSAIVGGSIGLVNQRSIRWLLLGGTSIAIYTTASLTLNHGIWLPVGVQMLSLASTSLLVFGTRSIALPTKIQVARYGSAND</sequence>
<evidence type="ECO:0000256" key="1">
    <source>
        <dbReference type="SAM" id="Phobius"/>
    </source>
</evidence>
<gene>
    <name evidence="3" type="ORF">Cha6605_2185</name>
</gene>
<keyword evidence="1" id="KW-1133">Transmembrane helix</keyword>
<dbReference type="OrthoDB" id="444941at2"/>
<feature type="transmembrane region" description="Helical" evidence="1">
    <location>
        <begin position="730"/>
        <end position="746"/>
    </location>
</feature>
<dbReference type="AlphaFoldDB" id="K9UF60"/>
<dbReference type="Pfam" id="PF05226">
    <property type="entry name" value="CHASE2"/>
    <property type="match status" value="1"/>
</dbReference>
<dbReference type="STRING" id="1173020.Cha6605_2185"/>
<feature type="transmembrane region" description="Helical" evidence="1">
    <location>
        <begin position="703"/>
        <end position="723"/>
    </location>
</feature>
<feature type="transmembrane region" description="Helical" evidence="1">
    <location>
        <begin position="752"/>
        <end position="771"/>
    </location>
</feature>
<dbReference type="InterPro" id="IPR024983">
    <property type="entry name" value="CHAT_dom"/>
</dbReference>
<feature type="domain" description="CHASE2" evidence="2">
    <location>
        <begin position="412"/>
        <end position="721"/>
    </location>
</feature>
<organism evidence="3 4">
    <name type="scientific">Chamaesiphon minutus (strain ATCC 27169 / PCC 6605)</name>
    <dbReference type="NCBI Taxonomy" id="1173020"/>
    <lineage>
        <taxon>Bacteria</taxon>
        <taxon>Bacillati</taxon>
        <taxon>Cyanobacteriota</taxon>
        <taxon>Cyanophyceae</taxon>
        <taxon>Gomontiellales</taxon>
        <taxon>Chamaesiphonaceae</taxon>
        <taxon>Chamaesiphon</taxon>
    </lineage>
</organism>
<dbReference type="EMBL" id="CP003600">
    <property type="protein sequence ID" value="AFY93268.1"/>
    <property type="molecule type" value="Genomic_DNA"/>
</dbReference>
<dbReference type="Pfam" id="PF12770">
    <property type="entry name" value="CHAT"/>
    <property type="match status" value="1"/>
</dbReference>
<dbReference type="PATRIC" id="fig|1173020.3.peg.2484"/>
<evidence type="ECO:0000313" key="3">
    <source>
        <dbReference type="EMBL" id="AFY93268.1"/>
    </source>
</evidence>
<keyword evidence="1" id="KW-0472">Membrane</keyword>
<dbReference type="SMART" id="SM01080">
    <property type="entry name" value="CHASE2"/>
    <property type="match status" value="1"/>
</dbReference>
<dbReference type="HOGENOM" id="CLU_010903_0_0_3"/>
<keyword evidence="4" id="KW-1185">Reference proteome</keyword>
<evidence type="ECO:0000313" key="4">
    <source>
        <dbReference type="Proteomes" id="UP000010366"/>
    </source>
</evidence>
<reference evidence="3 4" key="1">
    <citation type="submission" date="2012-05" db="EMBL/GenBank/DDBJ databases">
        <title>Finished chromosome of genome of Chamaesiphon sp. PCC 6605.</title>
        <authorList>
            <consortium name="US DOE Joint Genome Institute"/>
            <person name="Gugger M."/>
            <person name="Coursin T."/>
            <person name="Rippka R."/>
            <person name="Tandeau De Marsac N."/>
            <person name="Huntemann M."/>
            <person name="Wei C.-L."/>
            <person name="Han J."/>
            <person name="Detter J.C."/>
            <person name="Han C."/>
            <person name="Tapia R."/>
            <person name="Chen A."/>
            <person name="Kyrpides N."/>
            <person name="Mavromatis K."/>
            <person name="Markowitz V."/>
            <person name="Szeto E."/>
            <person name="Ivanova N."/>
            <person name="Pagani I."/>
            <person name="Pati A."/>
            <person name="Goodwin L."/>
            <person name="Nordberg H.P."/>
            <person name="Cantor M.N."/>
            <person name="Hua S.X."/>
            <person name="Woyke T."/>
            <person name="Kerfeld C.A."/>
        </authorList>
    </citation>
    <scope>NUCLEOTIDE SEQUENCE [LARGE SCALE GENOMIC DNA]</scope>
    <source>
        <strain evidence="4">ATCC 27169 / PCC 6605</strain>
    </source>
</reference>
<proteinExistence type="predicted"/>
<dbReference type="Proteomes" id="UP000010366">
    <property type="component" value="Chromosome"/>
</dbReference>
<keyword evidence="1 3" id="KW-0812">Transmembrane</keyword>
<dbReference type="RefSeq" id="WP_015159423.1">
    <property type="nucleotide sequence ID" value="NC_019697.1"/>
</dbReference>
<accession>K9UF60</accession>
<evidence type="ECO:0000259" key="2">
    <source>
        <dbReference type="SMART" id="SM01080"/>
    </source>
</evidence>
<dbReference type="InterPro" id="IPR007890">
    <property type="entry name" value="CHASE2"/>
</dbReference>